<keyword evidence="3" id="KW-1185">Reference proteome</keyword>
<accession>A0A9W9W024</accession>
<dbReference type="Gene3D" id="3.80.10.10">
    <property type="entry name" value="Ribonuclease Inhibitor"/>
    <property type="match status" value="1"/>
</dbReference>
<evidence type="ECO:0000313" key="3">
    <source>
        <dbReference type="Proteomes" id="UP001147747"/>
    </source>
</evidence>
<organism evidence="2 3">
    <name type="scientific">Penicillium cosmopolitanum</name>
    <dbReference type="NCBI Taxonomy" id="1131564"/>
    <lineage>
        <taxon>Eukaryota</taxon>
        <taxon>Fungi</taxon>
        <taxon>Dikarya</taxon>
        <taxon>Ascomycota</taxon>
        <taxon>Pezizomycotina</taxon>
        <taxon>Eurotiomycetes</taxon>
        <taxon>Eurotiomycetidae</taxon>
        <taxon>Eurotiales</taxon>
        <taxon>Aspergillaceae</taxon>
        <taxon>Penicillium</taxon>
    </lineage>
</organism>
<evidence type="ECO:0000259" key="1">
    <source>
        <dbReference type="Pfam" id="PF12937"/>
    </source>
</evidence>
<dbReference type="InterPro" id="IPR001810">
    <property type="entry name" value="F-box_dom"/>
</dbReference>
<sequence length="267" mass="30635">MAKPLLSHLPNELLHLVIENIDAPSRSALARTCRSLHAVATPQLYGCAHIQKGKSNEFMRTISDKNEYANLVHEVKNLQSLAIIGGYWMWDTDKDNGTGEKWKTLESLLYSYLKKTSLEEPIGSRVSQNLRSLTMDRQERNLDSAALHSSHAFIIPQLHTLRLRGFQIDSDDIEVKPEFERMTELKSLQIERSFVSFKALATALRAPRALQYLGIVHTEEYKHHELYSADSTSSTQPIAIMQPCKNSWTYYYCIASHWKESKLIMKR</sequence>
<dbReference type="EMBL" id="JAPZBU010000008">
    <property type="protein sequence ID" value="KAJ5392470.1"/>
    <property type="molecule type" value="Genomic_DNA"/>
</dbReference>
<feature type="domain" description="F-box" evidence="1">
    <location>
        <begin position="6"/>
        <end position="45"/>
    </location>
</feature>
<dbReference type="GeneID" id="81371577"/>
<dbReference type="SUPFAM" id="SSF81383">
    <property type="entry name" value="F-box domain"/>
    <property type="match status" value="1"/>
</dbReference>
<comment type="caution">
    <text evidence="2">The sequence shown here is derived from an EMBL/GenBank/DDBJ whole genome shotgun (WGS) entry which is preliminary data.</text>
</comment>
<proteinExistence type="predicted"/>
<dbReference type="Pfam" id="PF12937">
    <property type="entry name" value="F-box-like"/>
    <property type="match status" value="1"/>
</dbReference>
<name>A0A9W9W024_9EURO</name>
<protein>
    <recommendedName>
        <fullName evidence="1">F-box domain-containing protein</fullName>
    </recommendedName>
</protein>
<dbReference type="OrthoDB" id="2522477at2759"/>
<dbReference type="RefSeq" id="XP_056488148.1">
    <property type="nucleotide sequence ID" value="XM_056632597.1"/>
</dbReference>
<dbReference type="InterPro" id="IPR032675">
    <property type="entry name" value="LRR_dom_sf"/>
</dbReference>
<dbReference type="CDD" id="cd09917">
    <property type="entry name" value="F-box_SF"/>
    <property type="match status" value="1"/>
</dbReference>
<dbReference type="InterPro" id="IPR036047">
    <property type="entry name" value="F-box-like_dom_sf"/>
</dbReference>
<reference evidence="2" key="1">
    <citation type="submission" date="2022-12" db="EMBL/GenBank/DDBJ databases">
        <authorList>
            <person name="Petersen C."/>
        </authorList>
    </citation>
    <scope>NUCLEOTIDE SEQUENCE</scope>
    <source>
        <strain evidence="2">IBT 29677</strain>
    </source>
</reference>
<evidence type="ECO:0000313" key="2">
    <source>
        <dbReference type="EMBL" id="KAJ5392470.1"/>
    </source>
</evidence>
<gene>
    <name evidence="2" type="ORF">N7509_007960</name>
</gene>
<dbReference type="Proteomes" id="UP001147747">
    <property type="component" value="Unassembled WGS sequence"/>
</dbReference>
<reference evidence="2" key="2">
    <citation type="journal article" date="2023" name="IMA Fungus">
        <title>Comparative genomic study of the Penicillium genus elucidates a diverse pangenome and 15 lateral gene transfer events.</title>
        <authorList>
            <person name="Petersen C."/>
            <person name="Sorensen T."/>
            <person name="Nielsen M.R."/>
            <person name="Sondergaard T.E."/>
            <person name="Sorensen J.L."/>
            <person name="Fitzpatrick D.A."/>
            <person name="Frisvad J.C."/>
            <person name="Nielsen K.L."/>
        </authorList>
    </citation>
    <scope>NUCLEOTIDE SEQUENCE</scope>
    <source>
        <strain evidence="2">IBT 29677</strain>
    </source>
</reference>
<dbReference type="AlphaFoldDB" id="A0A9W9W024"/>